<organism evidence="1 2">
    <name type="scientific">Cinara cedri</name>
    <dbReference type="NCBI Taxonomy" id="506608"/>
    <lineage>
        <taxon>Eukaryota</taxon>
        <taxon>Metazoa</taxon>
        <taxon>Ecdysozoa</taxon>
        <taxon>Arthropoda</taxon>
        <taxon>Hexapoda</taxon>
        <taxon>Insecta</taxon>
        <taxon>Pterygota</taxon>
        <taxon>Neoptera</taxon>
        <taxon>Paraneoptera</taxon>
        <taxon>Hemiptera</taxon>
        <taxon>Sternorrhyncha</taxon>
        <taxon>Aphidomorpha</taxon>
        <taxon>Aphidoidea</taxon>
        <taxon>Aphididae</taxon>
        <taxon>Lachninae</taxon>
        <taxon>Cinara</taxon>
    </lineage>
</organism>
<dbReference type="OrthoDB" id="6628669at2759"/>
<evidence type="ECO:0000313" key="1">
    <source>
        <dbReference type="EMBL" id="VVC27248.1"/>
    </source>
</evidence>
<gene>
    <name evidence="1" type="ORF">CINCED_3A006171</name>
</gene>
<keyword evidence="2" id="KW-1185">Reference proteome</keyword>
<dbReference type="EMBL" id="CABPRJ010000077">
    <property type="protein sequence ID" value="VVC27248.1"/>
    <property type="molecule type" value="Genomic_DNA"/>
</dbReference>
<protein>
    <submittedName>
        <fullName evidence="1">Uncharacterized protein</fullName>
    </submittedName>
</protein>
<dbReference type="AlphaFoldDB" id="A0A5E4M8S2"/>
<dbReference type="Proteomes" id="UP000325440">
    <property type="component" value="Unassembled WGS sequence"/>
</dbReference>
<evidence type="ECO:0000313" key="2">
    <source>
        <dbReference type="Proteomes" id="UP000325440"/>
    </source>
</evidence>
<reference evidence="1 2" key="1">
    <citation type="submission" date="2019-08" db="EMBL/GenBank/DDBJ databases">
        <authorList>
            <person name="Alioto T."/>
            <person name="Alioto T."/>
            <person name="Gomez Garrido J."/>
        </authorList>
    </citation>
    <scope>NUCLEOTIDE SEQUENCE [LARGE SCALE GENOMIC DNA]</scope>
</reference>
<proteinExistence type="predicted"/>
<name>A0A5E4M8S2_9HEMI</name>
<accession>A0A5E4M8S2</accession>
<sequence length="328" mass="37159">MRIKIKYNRRTILLRVPAQPLVLVPQPTALVRLQMLRAWTLHGVEEPSTPISLTAENQWCGEYFENSTLRDSLGRFCVALLFRDFFSYSVDHQASSSYGLGVSRSMALKLHVHILALGHMVPAPEPGKYFIPHHAVLKAISNELDAQDGHRFPLASSVLIQTAYVDDVVIGADIEEQLFPRKHAFICLLRSGAYGLNKWTSNSAHVVESLLSEDRIAFVSFDLWDENSVKILGLHWDTSNDNFAYHISIQQTRCIKRQVFQSLCTCLIPSARFVRCYCGQSASCSRCLQQAQVERSNVQRIIVHVTSIPIGAASRIQFKYPWLYSSYM</sequence>